<name>A0A4Z0M7D5_9GAMM</name>
<dbReference type="SUPFAM" id="SSF158472">
    <property type="entry name" value="HAMP domain-like"/>
    <property type="match status" value="1"/>
</dbReference>
<evidence type="ECO:0000259" key="2">
    <source>
        <dbReference type="PROSITE" id="PS50883"/>
    </source>
</evidence>
<dbReference type="GO" id="GO:0007165">
    <property type="term" value="P:signal transduction"/>
    <property type="evidence" value="ECO:0007669"/>
    <property type="project" value="InterPro"/>
</dbReference>
<dbReference type="InterPro" id="IPR052155">
    <property type="entry name" value="Biofilm_reg_signaling"/>
</dbReference>
<dbReference type="OrthoDB" id="9813913at2"/>
<evidence type="ECO:0000259" key="3">
    <source>
        <dbReference type="PROSITE" id="PS50885"/>
    </source>
</evidence>
<dbReference type="CDD" id="cd01948">
    <property type="entry name" value="EAL"/>
    <property type="match status" value="1"/>
</dbReference>
<dbReference type="AlphaFoldDB" id="A0A4Z0M7D5"/>
<dbReference type="InterPro" id="IPR000160">
    <property type="entry name" value="GGDEF_dom"/>
</dbReference>
<dbReference type="SMART" id="SM00304">
    <property type="entry name" value="HAMP"/>
    <property type="match status" value="1"/>
</dbReference>
<dbReference type="InterPro" id="IPR003660">
    <property type="entry name" value="HAMP_dom"/>
</dbReference>
<dbReference type="Pfam" id="PF00563">
    <property type="entry name" value="EAL"/>
    <property type="match status" value="1"/>
</dbReference>
<dbReference type="GO" id="GO:0016020">
    <property type="term" value="C:membrane"/>
    <property type="evidence" value="ECO:0007669"/>
    <property type="project" value="InterPro"/>
</dbReference>
<dbReference type="SUPFAM" id="SSF141868">
    <property type="entry name" value="EAL domain-like"/>
    <property type="match status" value="1"/>
</dbReference>
<sequence length="777" mass="85025">MWAMNLAARLGSIFGVCAILIAGLLSAGVALREYDAGYQALRGDMHNLVLSESSLPFRLLREDANGLQREAGLLVEDPRISTAIVYDATGEQIAVARQARSEGAAPLPFARLRGTVLSDEPGALLVDVSGNARQPNYWSGLLRLNSQLQLSYPIISPVTPGTFSQDSESLSRALVEGKFGHSNWVVGYVHLGVDNRSLVTDALRVSLGTFAISVLVTLLFSGVLFHYTRRLTRPLLEIGAAAQRIIDGDFSTPLQVDGKGEIGDVMRSVNDVLYGVRAYRAEQERDRKQLARKIEESGQQLSERDAALDKAAQEAEQRRSLMRKLANYDRLTQLPNRQLFGEQLALLLRLSLRKKRKLALLFIQIDGYRRINDALGMAAGDIVLREVSRRLSATVRGSDSVGHFFHSNAEIAVSRLGGDEFTVVLNEVESEDAARQVAKRILDQLRLPIDIEGKQIVLRSGVGVAMAPNHGADVDSLLRAASAAKQHALDEGGDTIVFYERAMNSGSEQRLQLESDLRRAIERGELALHYQPQVDTLTGSVVGAEALLRWEHPELGLIPTGDFIKLAEEIGMIEALGDWVLIEACRQVREFNKAGLKLPKVAINVSALQFDAGFVRRISEVVAQQGIPPSQLELALTEGIMTSNHPETVHALSVLKRSGIYLSVDDFGTGYSPLSYLGEYPLDELKLKRKFLLQAAGSENGAKLVIAIIAMARSLGLRVLVTGVETAEQMHFLTDNGAHLAQGYLFSEPVPADDLARMLTPWHFVRKIQDLAAMGAA</sequence>
<keyword evidence="1" id="KW-1133">Transmembrane helix</keyword>
<feature type="domain" description="GGDEF" evidence="4">
    <location>
        <begin position="356"/>
        <end position="501"/>
    </location>
</feature>
<reference evidence="5 6" key="1">
    <citation type="submission" date="2019-04" db="EMBL/GenBank/DDBJ databases">
        <title>Taxonomy of novel Haliea sp. from mangrove soil of West Coast of India.</title>
        <authorList>
            <person name="Verma A."/>
            <person name="Kumar P."/>
            <person name="Krishnamurthi S."/>
        </authorList>
    </citation>
    <scope>NUCLEOTIDE SEQUENCE [LARGE SCALE GENOMIC DNA]</scope>
    <source>
        <strain evidence="5 6">SAOS-164</strain>
    </source>
</reference>
<dbReference type="Proteomes" id="UP000298050">
    <property type="component" value="Unassembled WGS sequence"/>
</dbReference>
<organism evidence="5 6">
    <name type="scientific">Mangrovimicrobium sediminis</name>
    <dbReference type="NCBI Taxonomy" id="2562682"/>
    <lineage>
        <taxon>Bacteria</taxon>
        <taxon>Pseudomonadati</taxon>
        <taxon>Pseudomonadota</taxon>
        <taxon>Gammaproteobacteria</taxon>
        <taxon>Cellvibrionales</taxon>
        <taxon>Halieaceae</taxon>
        <taxon>Mangrovimicrobium</taxon>
    </lineage>
</organism>
<evidence type="ECO:0000313" key="5">
    <source>
        <dbReference type="EMBL" id="TGD75225.1"/>
    </source>
</evidence>
<evidence type="ECO:0000313" key="6">
    <source>
        <dbReference type="Proteomes" id="UP000298050"/>
    </source>
</evidence>
<gene>
    <name evidence="5" type="ORF">E4634_04295</name>
</gene>
<dbReference type="SUPFAM" id="SSF55073">
    <property type="entry name" value="Nucleotide cyclase"/>
    <property type="match status" value="1"/>
</dbReference>
<dbReference type="CDD" id="cd06225">
    <property type="entry name" value="HAMP"/>
    <property type="match status" value="1"/>
</dbReference>
<feature type="domain" description="EAL" evidence="2">
    <location>
        <begin position="510"/>
        <end position="763"/>
    </location>
</feature>
<keyword evidence="1" id="KW-0812">Transmembrane</keyword>
<dbReference type="PROSITE" id="PS50887">
    <property type="entry name" value="GGDEF"/>
    <property type="match status" value="1"/>
</dbReference>
<dbReference type="NCBIfam" id="TIGR00254">
    <property type="entry name" value="GGDEF"/>
    <property type="match status" value="1"/>
</dbReference>
<dbReference type="Gene3D" id="3.30.70.270">
    <property type="match status" value="1"/>
</dbReference>
<dbReference type="PROSITE" id="PS50885">
    <property type="entry name" value="HAMP"/>
    <property type="match status" value="1"/>
</dbReference>
<dbReference type="PROSITE" id="PS50883">
    <property type="entry name" value="EAL"/>
    <property type="match status" value="1"/>
</dbReference>
<protein>
    <submittedName>
        <fullName evidence="5">EAL domain-containing protein</fullName>
    </submittedName>
</protein>
<dbReference type="InterPro" id="IPR029787">
    <property type="entry name" value="Nucleotide_cyclase"/>
</dbReference>
<dbReference type="CDD" id="cd01949">
    <property type="entry name" value="GGDEF"/>
    <property type="match status" value="1"/>
</dbReference>
<feature type="domain" description="HAMP" evidence="3">
    <location>
        <begin position="229"/>
        <end position="281"/>
    </location>
</feature>
<feature type="transmembrane region" description="Helical" evidence="1">
    <location>
        <begin position="205"/>
        <end position="227"/>
    </location>
</feature>
<evidence type="ECO:0000256" key="1">
    <source>
        <dbReference type="SAM" id="Phobius"/>
    </source>
</evidence>
<keyword evidence="1" id="KW-0472">Membrane</keyword>
<dbReference type="EMBL" id="SRLE01000004">
    <property type="protein sequence ID" value="TGD75225.1"/>
    <property type="molecule type" value="Genomic_DNA"/>
</dbReference>
<dbReference type="SMART" id="SM00267">
    <property type="entry name" value="GGDEF"/>
    <property type="match status" value="1"/>
</dbReference>
<evidence type="ECO:0000259" key="4">
    <source>
        <dbReference type="PROSITE" id="PS50887"/>
    </source>
</evidence>
<dbReference type="Pfam" id="PF00990">
    <property type="entry name" value="GGDEF"/>
    <property type="match status" value="1"/>
</dbReference>
<proteinExistence type="predicted"/>
<dbReference type="InterPro" id="IPR001633">
    <property type="entry name" value="EAL_dom"/>
</dbReference>
<keyword evidence="6" id="KW-1185">Reference proteome</keyword>
<accession>A0A4Z0M7D5</accession>
<dbReference type="Gene3D" id="6.10.340.10">
    <property type="match status" value="1"/>
</dbReference>
<dbReference type="InterPro" id="IPR043128">
    <property type="entry name" value="Rev_trsase/Diguanyl_cyclase"/>
</dbReference>
<comment type="caution">
    <text evidence="5">The sequence shown here is derived from an EMBL/GenBank/DDBJ whole genome shotgun (WGS) entry which is preliminary data.</text>
</comment>
<dbReference type="Pfam" id="PF00672">
    <property type="entry name" value="HAMP"/>
    <property type="match status" value="1"/>
</dbReference>
<dbReference type="SMART" id="SM00052">
    <property type="entry name" value="EAL"/>
    <property type="match status" value="1"/>
</dbReference>
<dbReference type="PANTHER" id="PTHR44757">
    <property type="entry name" value="DIGUANYLATE CYCLASE DGCP"/>
    <property type="match status" value="1"/>
</dbReference>
<dbReference type="InterPro" id="IPR035919">
    <property type="entry name" value="EAL_sf"/>
</dbReference>
<dbReference type="Gene3D" id="3.20.20.450">
    <property type="entry name" value="EAL domain"/>
    <property type="match status" value="1"/>
</dbReference>
<dbReference type="PANTHER" id="PTHR44757:SF2">
    <property type="entry name" value="BIOFILM ARCHITECTURE MAINTENANCE PROTEIN MBAA"/>
    <property type="match status" value="1"/>
</dbReference>